<evidence type="ECO:0000256" key="7">
    <source>
        <dbReference type="ARBA" id="ARBA00023224"/>
    </source>
</evidence>
<evidence type="ECO:0000256" key="9">
    <source>
        <dbReference type="SAM" id="Phobius"/>
    </source>
</evidence>
<evidence type="ECO:0000256" key="4">
    <source>
        <dbReference type="ARBA" id="ARBA00023040"/>
    </source>
</evidence>
<dbReference type="GO" id="GO:0006955">
    <property type="term" value="P:immune response"/>
    <property type="evidence" value="ECO:0007669"/>
    <property type="project" value="TreeGrafter"/>
</dbReference>
<evidence type="ECO:0000259" key="11">
    <source>
        <dbReference type="PROSITE" id="PS50262"/>
    </source>
</evidence>
<reference evidence="12" key="1">
    <citation type="submission" date="2022-11" db="EMBL/GenBank/DDBJ databases">
        <title>Chromosome-level genome of Pogonophryne albipinna.</title>
        <authorList>
            <person name="Jo E."/>
        </authorList>
    </citation>
    <scope>NUCLEOTIDE SEQUENCE</scope>
    <source>
        <strain evidence="12">SGF0006</strain>
        <tissue evidence="12">Muscle</tissue>
    </source>
</reference>
<evidence type="ECO:0000256" key="10">
    <source>
        <dbReference type="SAM" id="SignalP"/>
    </source>
</evidence>
<dbReference type="Gene3D" id="1.20.1070.10">
    <property type="entry name" value="Rhodopsin 7-helix transmembrane proteins"/>
    <property type="match status" value="2"/>
</dbReference>
<dbReference type="GO" id="GO:0019957">
    <property type="term" value="F:C-C chemokine binding"/>
    <property type="evidence" value="ECO:0007669"/>
    <property type="project" value="TreeGrafter"/>
</dbReference>
<feature type="transmembrane region" description="Helical" evidence="9">
    <location>
        <begin position="176"/>
        <end position="196"/>
    </location>
</feature>
<dbReference type="InterPro" id="IPR000276">
    <property type="entry name" value="GPCR_Rhodpsn"/>
</dbReference>
<keyword evidence="13" id="KW-1185">Reference proteome</keyword>
<feature type="region of interest" description="Disordered" evidence="8">
    <location>
        <begin position="58"/>
        <end position="145"/>
    </location>
</feature>
<dbReference type="EMBL" id="JAPTMU010000280">
    <property type="protein sequence ID" value="KAJ4919524.1"/>
    <property type="molecule type" value="Genomic_DNA"/>
</dbReference>
<organism evidence="12 13">
    <name type="scientific">Pogonophryne albipinna</name>
    <dbReference type="NCBI Taxonomy" id="1090488"/>
    <lineage>
        <taxon>Eukaryota</taxon>
        <taxon>Metazoa</taxon>
        <taxon>Chordata</taxon>
        <taxon>Craniata</taxon>
        <taxon>Vertebrata</taxon>
        <taxon>Euteleostomi</taxon>
        <taxon>Actinopterygii</taxon>
        <taxon>Neopterygii</taxon>
        <taxon>Teleostei</taxon>
        <taxon>Neoteleostei</taxon>
        <taxon>Acanthomorphata</taxon>
        <taxon>Eupercaria</taxon>
        <taxon>Perciformes</taxon>
        <taxon>Notothenioidei</taxon>
        <taxon>Pogonophryne</taxon>
    </lineage>
</organism>
<dbReference type="GO" id="GO:0019722">
    <property type="term" value="P:calcium-mediated signaling"/>
    <property type="evidence" value="ECO:0007669"/>
    <property type="project" value="TreeGrafter"/>
</dbReference>
<keyword evidence="10" id="KW-0732">Signal</keyword>
<dbReference type="PANTHER" id="PTHR10489">
    <property type="entry name" value="CELL ADHESION MOLECULE"/>
    <property type="match status" value="1"/>
</dbReference>
<dbReference type="InterPro" id="IPR050119">
    <property type="entry name" value="CCR1-9-like"/>
</dbReference>
<evidence type="ECO:0000313" key="13">
    <source>
        <dbReference type="Proteomes" id="UP001219934"/>
    </source>
</evidence>
<dbReference type="PROSITE" id="PS50262">
    <property type="entry name" value="G_PROTEIN_RECEP_F1_2"/>
    <property type="match status" value="2"/>
</dbReference>
<dbReference type="InterPro" id="IPR017452">
    <property type="entry name" value="GPCR_Rhodpsn_7TM"/>
</dbReference>
<keyword evidence="6" id="KW-0675">Receptor</keyword>
<evidence type="ECO:0000313" key="12">
    <source>
        <dbReference type="EMBL" id="KAJ4919524.1"/>
    </source>
</evidence>
<feature type="transmembrane region" description="Helical" evidence="9">
    <location>
        <begin position="260"/>
        <end position="280"/>
    </location>
</feature>
<accession>A0AAD6A6W5</accession>
<dbReference type="Pfam" id="PF00001">
    <property type="entry name" value="7tm_1"/>
    <property type="match status" value="2"/>
</dbReference>
<feature type="region of interest" description="Disordered" evidence="8">
    <location>
        <begin position="346"/>
        <end position="366"/>
    </location>
</feature>
<dbReference type="GO" id="GO:0007204">
    <property type="term" value="P:positive regulation of cytosolic calcium ion concentration"/>
    <property type="evidence" value="ECO:0007669"/>
    <property type="project" value="TreeGrafter"/>
</dbReference>
<sequence>MVHFGVFVLGFSWTFWSFTAAHSEDEGTRHPRAQSMAHGKNMYVRDDAAKVDVDSNVTADRPLATPPGPRPSAPSPGRQPSSPVPAEPASCASRFETGQQEVSRAPTDPSSPVTAEPASRASRFETEAKPNSTLKTELQTPDPNQETDVKGFLGNGLVVCVLVKHRNQSNLTDICLFNLALSDLLFVLTLPFYSHYSRLHGHHARSHGGTISHPEVSRRPDRVHLDAELLLIPLLVMIVCYSRILPILVNMRSAKKQRVVPSIVTAFFLFWAPYNLSLFLEFLMSKGLLPNECSVEARLKLSITVTETVAYTRCCLNPVIYALAGQRFMKRGLPLLGVLLPSSRDLSDGSYRKSSVSRSSDGPSIM</sequence>
<dbReference type="GO" id="GO:0009897">
    <property type="term" value="C:external side of plasma membrane"/>
    <property type="evidence" value="ECO:0007669"/>
    <property type="project" value="TreeGrafter"/>
</dbReference>
<dbReference type="AlphaFoldDB" id="A0AAD6A6W5"/>
<protein>
    <recommendedName>
        <fullName evidence="11">G-protein coupled receptors family 1 profile domain-containing protein</fullName>
    </recommendedName>
</protein>
<name>A0AAD6A6W5_9TELE</name>
<comment type="caution">
    <text evidence="12">The sequence shown here is derived from an EMBL/GenBank/DDBJ whole genome shotgun (WGS) entry which is preliminary data.</text>
</comment>
<evidence type="ECO:0000256" key="6">
    <source>
        <dbReference type="ARBA" id="ARBA00023170"/>
    </source>
</evidence>
<feature type="compositionally biased region" description="Pro residues" evidence="8">
    <location>
        <begin position="64"/>
        <end position="74"/>
    </location>
</feature>
<evidence type="ECO:0000256" key="2">
    <source>
        <dbReference type="ARBA" id="ARBA00022692"/>
    </source>
</evidence>
<keyword evidence="4" id="KW-0297">G-protein coupled receptor</keyword>
<keyword evidence="7" id="KW-0807">Transducer</keyword>
<dbReference type="PRINTS" id="PR00237">
    <property type="entry name" value="GPCRRHODOPSN"/>
</dbReference>
<feature type="transmembrane region" description="Helical" evidence="9">
    <location>
        <begin position="229"/>
        <end position="248"/>
    </location>
</feature>
<evidence type="ECO:0000256" key="3">
    <source>
        <dbReference type="ARBA" id="ARBA00022989"/>
    </source>
</evidence>
<keyword evidence="5 9" id="KW-0472">Membrane</keyword>
<dbReference type="GO" id="GO:0060326">
    <property type="term" value="P:cell chemotaxis"/>
    <property type="evidence" value="ECO:0007669"/>
    <property type="project" value="TreeGrafter"/>
</dbReference>
<feature type="chain" id="PRO_5042209920" description="G-protein coupled receptors family 1 profile domain-containing protein" evidence="10">
    <location>
        <begin position="24"/>
        <end position="366"/>
    </location>
</feature>
<keyword evidence="3 9" id="KW-1133">Transmembrane helix</keyword>
<feature type="domain" description="G-protein coupled receptors family 1 profile" evidence="11">
    <location>
        <begin position="154"/>
        <end position="190"/>
    </location>
</feature>
<feature type="compositionally biased region" description="Polar residues" evidence="8">
    <location>
        <begin position="129"/>
        <end position="145"/>
    </location>
</feature>
<comment type="subcellular location">
    <subcellularLocation>
        <location evidence="1">Membrane</location>
    </subcellularLocation>
</comment>
<evidence type="ECO:0000256" key="5">
    <source>
        <dbReference type="ARBA" id="ARBA00023136"/>
    </source>
</evidence>
<dbReference type="SUPFAM" id="SSF81321">
    <property type="entry name" value="Family A G protein-coupled receptor-like"/>
    <property type="match status" value="1"/>
</dbReference>
<gene>
    <name evidence="12" type="ORF">JOQ06_026140</name>
</gene>
<evidence type="ECO:0000256" key="1">
    <source>
        <dbReference type="ARBA" id="ARBA00004370"/>
    </source>
</evidence>
<feature type="domain" description="G-protein coupled receptors family 1 profile" evidence="11">
    <location>
        <begin position="230"/>
        <end position="321"/>
    </location>
</feature>
<feature type="signal peptide" evidence="10">
    <location>
        <begin position="1"/>
        <end position="23"/>
    </location>
</feature>
<feature type="compositionally biased region" description="Low complexity" evidence="8">
    <location>
        <begin position="352"/>
        <end position="366"/>
    </location>
</feature>
<dbReference type="Proteomes" id="UP001219934">
    <property type="component" value="Unassembled WGS sequence"/>
</dbReference>
<feature type="compositionally biased region" description="Polar residues" evidence="8">
    <location>
        <begin position="96"/>
        <end position="113"/>
    </location>
</feature>
<dbReference type="PANTHER" id="PTHR10489:SF686">
    <property type="entry name" value="C-C CHEMOKINE RECEPTOR TYPE 5"/>
    <property type="match status" value="1"/>
</dbReference>
<keyword evidence="2 9" id="KW-0812">Transmembrane</keyword>
<evidence type="ECO:0000256" key="8">
    <source>
        <dbReference type="SAM" id="MobiDB-lite"/>
    </source>
</evidence>
<dbReference type="GO" id="GO:0016493">
    <property type="term" value="F:C-C chemokine receptor activity"/>
    <property type="evidence" value="ECO:0007669"/>
    <property type="project" value="TreeGrafter"/>
</dbReference>
<proteinExistence type="predicted"/>